<reference evidence="2" key="1">
    <citation type="journal article" date="2023" name="G3 (Bethesda)">
        <title>Genome assembly and association tests identify interacting loci associated with vigor, precocity, and sex in interspecific pistachio rootstocks.</title>
        <authorList>
            <person name="Palmer W."/>
            <person name="Jacygrad E."/>
            <person name="Sagayaradj S."/>
            <person name="Cavanaugh K."/>
            <person name="Han R."/>
            <person name="Bertier L."/>
            <person name="Beede B."/>
            <person name="Kafkas S."/>
            <person name="Golino D."/>
            <person name="Preece J."/>
            <person name="Michelmore R."/>
        </authorList>
    </citation>
    <scope>NUCLEOTIDE SEQUENCE [LARGE SCALE GENOMIC DNA]</scope>
</reference>
<sequence>MAVIENQNWWVLDIDRILSWNLFCKRCRLVFLSLLDGKLGQFLLQL</sequence>
<name>A0ACC0XKC1_9ROSI</name>
<proteinExistence type="predicted"/>
<evidence type="ECO:0000313" key="2">
    <source>
        <dbReference type="Proteomes" id="UP001163603"/>
    </source>
</evidence>
<accession>A0ACC0XKC1</accession>
<dbReference type="EMBL" id="CM047747">
    <property type="protein sequence ID" value="KAJ0018829.1"/>
    <property type="molecule type" value="Genomic_DNA"/>
</dbReference>
<keyword evidence="2" id="KW-1185">Reference proteome</keyword>
<comment type="caution">
    <text evidence="1">The sequence shown here is derived from an EMBL/GenBank/DDBJ whole genome shotgun (WGS) entry which is preliminary data.</text>
</comment>
<gene>
    <name evidence="1" type="ORF">Pint_09738</name>
</gene>
<dbReference type="Proteomes" id="UP001163603">
    <property type="component" value="Chromosome 12"/>
</dbReference>
<protein>
    <submittedName>
        <fullName evidence="1">Uncharacterized protein</fullName>
    </submittedName>
</protein>
<organism evidence="1 2">
    <name type="scientific">Pistacia integerrima</name>
    <dbReference type="NCBI Taxonomy" id="434235"/>
    <lineage>
        <taxon>Eukaryota</taxon>
        <taxon>Viridiplantae</taxon>
        <taxon>Streptophyta</taxon>
        <taxon>Embryophyta</taxon>
        <taxon>Tracheophyta</taxon>
        <taxon>Spermatophyta</taxon>
        <taxon>Magnoliopsida</taxon>
        <taxon>eudicotyledons</taxon>
        <taxon>Gunneridae</taxon>
        <taxon>Pentapetalae</taxon>
        <taxon>rosids</taxon>
        <taxon>malvids</taxon>
        <taxon>Sapindales</taxon>
        <taxon>Anacardiaceae</taxon>
        <taxon>Pistacia</taxon>
    </lineage>
</organism>
<evidence type="ECO:0000313" key="1">
    <source>
        <dbReference type="EMBL" id="KAJ0018829.1"/>
    </source>
</evidence>